<keyword evidence="2" id="KW-1185">Reference proteome</keyword>
<dbReference type="Pfam" id="PF13279">
    <property type="entry name" value="4HBT_2"/>
    <property type="match status" value="1"/>
</dbReference>
<gene>
    <name evidence="1" type="ORF">BaRGS_00019286</name>
</gene>
<organism evidence="1 2">
    <name type="scientific">Batillaria attramentaria</name>
    <dbReference type="NCBI Taxonomy" id="370345"/>
    <lineage>
        <taxon>Eukaryota</taxon>
        <taxon>Metazoa</taxon>
        <taxon>Spiralia</taxon>
        <taxon>Lophotrochozoa</taxon>
        <taxon>Mollusca</taxon>
        <taxon>Gastropoda</taxon>
        <taxon>Caenogastropoda</taxon>
        <taxon>Sorbeoconcha</taxon>
        <taxon>Cerithioidea</taxon>
        <taxon>Batillariidae</taxon>
        <taxon>Batillaria</taxon>
    </lineage>
</organism>
<accession>A0ABD0KQM3</accession>
<dbReference type="InterPro" id="IPR029069">
    <property type="entry name" value="HotDog_dom_sf"/>
</dbReference>
<protein>
    <submittedName>
        <fullName evidence="1">Uncharacterized protein</fullName>
    </submittedName>
</protein>
<dbReference type="SUPFAM" id="SSF54637">
    <property type="entry name" value="Thioesterase/thiol ester dehydrase-isomerase"/>
    <property type="match status" value="2"/>
</dbReference>
<sequence>MTTWEKIPIEVSPDKRVSWCHFSHFSFGDFGRSDILRHWSVTKIMEEGRLFGLRAGLMDYPSIVNDTCTTFELGPVYTFDQALWTVPVGTQFPYKISVELQDVGKTSATLFCRLVNKLDNKTLATYRGKLVYVNRSTRRPVAFPDWFQQKYSTVKTQNFQPLVLPKSAPQVLLFYARKTLKHRTLSQSRRNLNMYTLNLQHWRHTQYLKPPHSTFQVPESAFAYRVTVPADDLDFNKHNNQSSYFRYCCDAAQEMVGVFTGESNQGDLLCVSLWQQDDQPNRIRFVITRKEGIQQPIIFHGSMTFGMTPVRAARL</sequence>
<dbReference type="EMBL" id="JACVVK020000137">
    <property type="protein sequence ID" value="KAK7489487.1"/>
    <property type="molecule type" value="Genomic_DNA"/>
</dbReference>
<dbReference type="Gene3D" id="3.10.129.10">
    <property type="entry name" value="Hotdog Thioesterase"/>
    <property type="match status" value="1"/>
</dbReference>
<dbReference type="AlphaFoldDB" id="A0ABD0KQM3"/>
<dbReference type="PANTHER" id="PTHR34487">
    <property type="entry name" value="ACYL-ACP THIOESTERASE"/>
    <property type="match status" value="1"/>
</dbReference>
<evidence type="ECO:0000313" key="1">
    <source>
        <dbReference type="EMBL" id="KAK7489487.1"/>
    </source>
</evidence>
<dbReference type="Proteomes" id="UP001519460">
    <property type="component" value="Unassembled WGS sequence"/>
</dbReference>
<evidence type="ECO:0000313" key="2">
    <source>
        <dbReference type="Proteomes" id="UP001519460"/>
    </source>
</evidence>
<proteinExistence type="predicted"/>
<comment type="caution">
    <text evidence="1">The sequence shown here is derived from an EMBL/GenBank/DDBJ whole genome shotgun (WGS) entry which is preliminary data.</text>
</comment>
<dbReference type="PANTHER" id="PTHR34487:SF1">
    <property type="entry name" value="ACYL-ACP THIOESTERASE"/>
    <property type="match status" value="1"/>
</dbReference>
<name>A0ABD0KQM3_9CAEN</name>
<reference evidence="1 2" key="1">
    <citation type="journal article" date="2023" name="Sci. Data">
        <title>Genome assembly of the Korean intertidal mud-creeper Batillaria attramentaria.</title>
        <authorList>
            <person name="Patra A.K."/>
            <person name="Ho P.T."/>
            <person name="Jun S."/>
            <person name="Lee S.J."/>
            <person name="Kim Y."/>
            <person name="Won Y.J."/>
        </authorList>
    </citation>
    <scope>NUCLEOTIDE SEQUENCE [LARGE SCALE GENOMIC DNA]</scope>
    <source>
        <strain evidence="1">Wonlab-2016</strain>
    </source>
</reference>